<dbReference type="InterPro" id="IPR006439">
    <property type="entry name" value="HAD-SF_hydro_IA"/>
</dbReference>
<evidence type="ECO:0000313" key="1">
    <source>
        <dbReference type="EMBL" id="SDE64029.1"/>
    </source>
</evidence>
<dbReference type="NCBIfam" id="TIGR02254">
    <property type="entry name" value="YjjG_YfnB"/>
    <property type="match status" value="1"/>
</dbReference>
<dbReference type="eggNOG" id="COG1011">
    <property type="taxonomic scope" value="Bacteria"/>
</dbReference>
<dbReference type="InterPro" id="IPR036412">
    <property type="entry name" value="HAD-like_sf"/>
</dbReference>
<dbReference type="InterPro" id="IPR023214">
    <property type="entry name" value="HAD_sf"/>
</dbReference>
<accession>A0A1G7EK01</accession>
<dbReference type="PANTHER" id="PTHR47478:SF1">
    <property type="entry name" value="PYRIMIDINE 5'-NUCLEOTIDASE YJJG"/>
    <property type="match status" value="1"/>
</dbReference>
<dbReference type="Proteomes" id="UP000182114">
    <property type="component" value="Unassembled WGS sequence"/>
</dbReference>
<dbReference type="RefSeq" id="WP_074537600.1">
    <property type="nucleotide sequence ID" value="NZ_FNBD01000002.1"/>
</dbReference>
<protein>
    <submittedName>
        <fullName evidence="1">Putative hydrolase of the HAD superfamily</fullName>
    </submittedName>
</protein>
<dbReference type="InterPro" id="IPR052550">
    <property type="entry name" value="Pyrimidine_5'-ntase_YjjG"/>
</dbReference>
<dbReference type="Pfam" id="PF00702">
    <property type="entry name" value="Hydrolase"/>
    <property type="match status" value="1"/>
</dbReference>
<dbReference type="SFLD" id="SFLDS00003">
    <property type="entry name" value="Haloacid_Dehalogenase"/>
    <property type="match status" value="1"/>
</dbReference>
<reference evidence="2" key="1">
    <citation type="submission" date="2016-10" db="EMBL/GenBank/DDBJ databases">
        <authorList>
            <person name="Varghese N."/>
            <person name="Submissions S."/>
        </authorList>
    </citation>
    <scope>NUCLEOTIDE SEQUENCE [LARGE SCALE GENOMIC DNA]</scope>
    <source>
        <strain evidence="2">DSM 24729</strain>
    </source>
</reference>
<dbReference type="SUPFAM" id="SSF56784">
    <property type="entry name" value="HAD-like"/>
    <property type="match status" value="1"/>
</dbReference>
<keyword evidence="2" id="KW-1185">Reference proteome</keyword>
<dbReference type="GO" id="GO:0008253">
    <property type="term" value="F:5'-nucleotidase activity"/>
    <property type="evidence" value="ECO:0007669"/>
    <property type="project" value="InterPro"/>
</dbReference>
<organism evidence="1 2">
    <name type="scientific">Cellulophaga baltica</name>
    <dbReference type="NCBI Taxonomy" id="76594"/>
    <lineage>
        <taxon>Bacteria</taxon>
        <taxon>Pseudomonadati</taxon>
        <taxon>Bacteroidota</taxon>
        <taxon>Flavobacteriia</taxon>
        <taxon>Flavobacteriales</taxon>
        <taxon>Flavobacteriaceae</taxon>
        <taxon>Cellulophaga</taxon>
    </lineage>
</organism>
<dbReference type="Gene3D" id="3.40.50.1000">
    <property type="entry name" value="HAD superfamily/HAD-like"/>
    <property type="match status" value="1"/>
</dbReference>
<dbReference type="NCBIfam" id="TIGR01549">
    <property type="entry name" value="HAD-SF-IA-v1"/>
    <property type="match status" value="1"/>
</dbReference>
<dbReference type="AlphaFoldDB" id="A0A1G7EK01"/>
<proteinExistence type="predicted"/>
<evidence type="ECO:0000313" key="2">
    <source>
        <dbReference type="Proteomes" id="UP000182114"/>
    </source>
</evidence>
<dbReference type="InterPro" id="IPR023198">
    <property type="entry name" value="PGP-like_dom2"/>
</dbReference>
<dbReference type="PANTHER" id="PTHR47478">
    <property type="match status" value="1"/>
</dbReference>
<dbReference type="InterPro" id="IPR011951">
    <property type="entry name" value="HAD-SF_hydro_IA_YjjG/PynA"/>
</dbReference>
<keyword evidence="1" id="KW-0378">Hydrolase</keyword>
<dbReference type="SFLD" id="SFLDG01129">
    <property type="entry name" value="C1.5:_HAD__Beta-PGM__Phosphata"/>
    <property type="match status" value="1"/>
</dbReference>
<dbReference type="EMBL" id="FNBD01000002">
    <property type="protein sequence ID" value="SDE64029.1"/>
    <property type="molecule type" value="Genomic_DNA"/>
</dbReference>
<dbReference type="Gene3D" id="1.10.150.240">
    <property type="entry name" value="Putative phosphatase, domain 2"/>
    <property type="match status" value="1"/>
</dbReference>
<gene>
    <name evidence="1" type="ORF">SAMN04487992_102373</name>
</gene>
<name>A0A1G7EK01_9FLAO</name>
<sequence>MFKNIVTDVFFDLDHTLWDFEKNSALTFEKILVTHDVPVSLEDFLEVYVPNNLVFWRLFREEKISKTALRYQRLKTTFDTLGLEVSDAVINSLSDAYIANLATYNHLFPNAIAILDYLKPKYNLHIITNGFQEVQNKKIRNSNIAPYFHQVINSEMAGVKKPNPIIFDLALEMANVPAEKALMIGDSLEADILGAQAAGLNALHFNAHNEQKHEYCDMITDLSEIKLYL</sequence>